<evidence type="ECO:0000256" key="10">
    <source>
        <dbReference type="SAM" id="MobiDB-lite"/>
    </source>
</evidence>
<feature type="compositionally biased region" description="Basic and acidic residues" evidence="10">
    <location>
        <begin position="172"/>
        <end position="188"/>
    </location>
</feature>
<dbReference type="Pfam" id="PF02064">
    <property type="entry name" value="MAS20"/>
    <property type="match status" value="2"/>
</dbReference>
<keyword evidence="7" id="KW-1133">Transmembrane helix</keyword>
<evidence type="ECO:0000256" key="1">
    <source>
        <dbReference type="ARBA" id="ARBA00004572"/>
    </source>
</evidence>
<keyword evidence="5" id="KW-1000">Mitochondrion outer membrane</keyword>
<dbReference type="GO" id="GO:0008320">
    <property type="term" value="F:protein transmembrane transporter activity"/>
    <property type="evidence" value="ECO:0007669"/>
    <property type="project" value="TreeGrafter"/>
</dbReference>
<comment type="subcellular location">
    <subcellularLocation>
        <location evidence="1">Mitochondrion outer membrane</location>
        <topology evidence="1">Single-pass membrane protein</topology>
    </subcellularLocation>
</comment>
<dbReference type="Gene3D" id="1.20.960.10">
    <property type="entry name" value="Mitochondrial outer membrane translocase complex, subunit Tom20 domain"/>
    <property type="match status" value="1"/>
</dbReference>
<comment type="similarity">
    <text evidence="2">Belongs to the Tom20 family.</text>
</comment>
<comment type="caution">
    <text evidence="11">The sequence shown here is derived from an EMBL/GenBank/DDBJ whole genome shotgun (WGS) entry which is preliminary data.</text>
</comment>
<evidence type="ECO:0000256" key="9">
    <source>
        <dbReference type="ARBA" id="ARBA00023136"/>
    </source>
</evidence>
<dbReference type="OrthoDB" id="2154253at2759"/>
<proteinExistence type="inferred from homology"/>
<gene>
    <name evidence="11" type="ORF">O181_036962</name>
</gene>
<dbReference type="Proteomes" id="UP000765509">
    <property type="component" value="Unassembled WGS sequence"/>
</dbReference>
<dbReference type="SUPFAM" id="SSF47157">
    <property type="entry name" value="Mitochondrial import receptor subunit Tom20"/>
    <property type="match status" value="1"/>
</dbReference>
<dbReference type="AlphaFoldDB" id="A0A9Q3HAF3"/>
<dbReference type="EMBL" id="AVOT02014078">
    <property type="protein sequence ID" value="MBW0497247.1"/>
    <property type="molecule type" value="Genomic_DNA"/>
</dbReference>
<evidence type="ECO:0000256" key="3">
    <source>
        <dbReference type="ARBA" id="ARBA00022448"/>
    </source>
</evidence>
<dbReference type="PANTHER" id="PTHR12430">
    <property type="entry name" value="MITOCHONDRIAL IMPORT RECEPTOR SUBUNIT TOM20"/>
    <property type="match status" value="1"/>
</dbReference>
<evidence type="ECO:0000313" key="12">
    <source>
        <dbReference type="Proteomes" id="UP000765509"/>
    </source>
</evidence>
<dbReference type="GO" id="GO:0005742">
    <property type="term" value="C:mitochondrial outer membrane translocase complex"/>
    <property type="evidence" value="ECO:0007669"/>
    <property type="project" value="InterPro"/>
</dbReference>
<name>A0A9Q3HAF3_9BASI</name>
<evidence type="ECO:0000256" key="5">
    <source>
        <dbReference type="ARBA" id="ARBA00022787"/>
    </source>
</evidence>
<evidence type="ECO:0000256" key="2">
    <source>
        <dbReference type="ARBA" id="ARBA00005792"/>
    </source>
</evidence>
<keyword evidence="8" id="KW-0496">Mitochondrion</keyword>
<dbReference type="GO" id="GO:0030150">
    <property type="term" value="P:protein import into mitochondrial matrix"/>
    <property type="evidence" value="ECO:0007669"/>
    <property type="project" value="TreeGrafter"/>
</dbReference>
<keyword evidence="12" id="KW-1185">Reference proteome</keyword>
<dbReference type="GO" id="GO:0006605">
    <property type="term" value="P:protein targeting"/>
    <property type="evidence" value="ECO:0007669"/>
    <property type="project" value="InterPro"/>
</dbReference>
<keyword evidence="6" id="KW-0653">Protein transport</keyword>
<evidence type="ECO:0000313" key="11">
    <source>
        <dbReference type="EMBL" id="MBW0497247.1"/>
    </source>
</evidence>
<evidence type="ECO:0000256" key="4">
    <source>
        <dbReference type="ARBA" id="ARBA00022692"/>
    </source>
</evidence>
<dbReference type="GO" id="GO:0030943">
    <property type="term" value="F:mitochondrion targeting sequence binding"/>
    <property type="evidence" value="ECO:0007669"/>
    <property type="project" value="TreeGrafter"/>
</dbReference>
<evidence type="ECO:0000256" key="6">
    <source>
        <dbReference type="ARBA" id="ARBA00022927"/>
    </source>
</evidence>
<dbReference type="GO" id="GO:0016031">
    <property type="term" value="P:tRNA import into mitochondrion"/>
    <property type="evidence" value="ECO:0007669"/>
    <property type="project" value="TreeGrafter"/>
</dbReference>
<dbReference type="InterPro" id="IPR023392">
    <property type="entry name" value="Tom20_dom_sf"/>
</dbReference>
<organism evidence="11 12">
    <name type="scientific">Austropuccinia psidii MF-1</name>
    <dbReference type="NCBI Taxonomy" id="1389203"/>
    <lineage>
        <taxon>Eukaryota</taxon>
        <taxon>Fungi</taxon>
        <taxon>Dikarya</taxon>
        <taxon>Basidiomycota</taxon>
        <taxon>Pucciniomycotina</taxon>
        <taxon>Pucciniomycetes</taxon>
        <taxon>Pucciniales</taxon>
        <taxon>Sphaerophragmiaceae</taxon>
        <taxon>Austropuccinia</taxon>
    </lineage>
</organism>
<accession>A0A9Q3HAF3</accession>
<protein>
    <submittedName>
        <fullName evidence="11">Uncharacterized protein</fullName>
    </submittedName>
</protein>
<feature type="region of interest" description="Disordered" evidence="10">
    <location>
        <begin position="167"/>
        <end position="188"/>
    </location>
</feature>
<evidence type="ECO:0000256" key="8">
    <source>
        <dbReference type="ARBA" id="ARBA00023128"/>
    </source>
</evidence>
<dbReference type="GO" id="GO:0006886">
    <property type="term" value="P:intracellular protein transport"/>
    <property type="evidence" value="ECO:0007669"/>
    <property type="project" value="InterPro"/>
</dbReference>
<evidence type="ECO:0000256" key="7">
    <source>
        <dbReference type="ARBA" id="ARBA00022989"/>
    </source>
</evidence>
<keyword evidence="9" id="KW-0472">Membrane</keyword>
<dbReference type="PANTHER" id="PTHR12430:SF0">
    <property type="entry name" value="TRANSLOCASE OF OUTER MITOCHONDRIAL MEMBRANE 20"/>
    <property type="match status" value="1"/>
</dbReference>
<keyword evidence="4" id="KW-0812">Transmembrane</keyword>
<reference evidence="11" key="1">
    <citation type="submission" date="2021-03" db="EMBL/GenBank/DDBJ databases">
        <title>Draft genome sequence of rust myrtle Austropuccinia psidii MF-1, a brazilian biotype.</title>
        <authorList>
            <person name="Quecine M.C."/>
            <person name="Pachon D.M.R."/>
            <person name="Bonatelli M.L."/>
            <person name="Correr F.H."/>
            <person name="Franceschini L.M."/>
            <person name="Leite T.F."/>
            <person name="Margarido G.R.A."/>
            <person name="Almeida C.A."/>
            <person name="Ferrarezi J.A."/>
            <person name="Labate C.A."/>
        </authorList>
    </citation>
    <scope>NUCLEOTIDE SEQUENCE</scope>
    <source>
        <strain evidence="11">MF-1</strain>
    </source>
</reference>
<keyword evidence="3" id="KW-0813">Transport</keyword>
<sequence length="188" mass="20638">MPTTRQLPSIVGVLVLTAGLVKEQRWVTKLKQAQGKIPPREAEKVLAAAVAAINAEPLPTAKEGRENYFMEQVGTGKTLASSNFVETIMSAFRGLRSYKNDHFFTSLIGMPQGAMPAAIAFLKAYKVYPLPQELMMIYQRTMPPEVFAILVEMIKQDFNQMISAAKTSASTSREEPGGKALKDNVSKS</sequence>
<dbReference type="InterPro" id="IPR002056">
    <property type="entry name" value="MAS20"/>
</dbReference>